<proteinExistence type="predicted"/>
<gene>
    <name evidence="1" type="ORF">H5410_051992</name>
</gene>
<comment type="caution">
    <text evidence="1">The sequence shown here is derived from an EMBL/GenBank/DDBJ whole genome shotgun (WGS) entry which is preliminary data.</text>
</comment>
<sequence length="146" mass="17566">MEVPSPNNWATPKKVQQAAQFFIQERRRYSIMKSSKRNVLQNMPIYLLSTLALTSYTFNEFHKIFQNSFEAIRKRADLIWASWLKLCFSKQGGLDFRSLFDISKALFSKLWWEFRITSTLWSNLMWTKYCKRYIPTMVQWKRGSQL</sequence>
<accession>A0A9J5X1Q7</accession>
<evidence type="ECO:0000313" key="1">
    <source>
        <dbReference type="EMBL" id="KAG5581365.1"/>
    </source>
</evidence>
<organism evidence="1 2">
    <name type="scientific">Solanum commersonii</name>
    <name type="common">Commerson's wild potato</name>
    <name type="synonym">Commerson's nightshade</name>
    <dbReference type="NCBI Taxonomy" id="4109"/>
    <lineage>
        <taxon>Eukaryota</taxon>
        <taxon>Viridiplantae</taxon>
        <taxon>Streptophyta</taxon>
        <taxon>Embryophyta</taxon>
        <taxon>Tracheophyta</taxon>
        <taxon>Spermatophyta</taxon>
        <taxon>Magnoliopsida</taxon>
        <taxon>eudicotyledons</taxon>
        <taxon>Gunneridae</taxon>
        <taxon>Pentapetalae</taxon>
        <taxon>asterids</taxon>
        <taxon>lamiids</taxon>
        <taxon>Solanales</taxon>
        <taxon>Solanaceae</taxon>
        <taxon>Solanoideae</taxon>
        <taxon>Solaneae</taxon>
        <taxon>Solanum</taxon>
    </lineage>
</organism>
<keyword evidence="2" id="KW-1185">Reference proteome</keyword>
<evidence type="ECO:0000313" key="2">
    <source>
        <dbReference type="Proteomes" id="UP000824120"/>
    </source>
</evidence>
<reference evidence="1 2" key="1">
    <citation type="submission" date="2020-09" db="EMBL/GenBank/DDBJ databases">
        <title>De no assembly of potato wild relative species, Solanum commersonii.</title>
        <authorList>
            <person name="Cho K."/>
        </authorList>
    </citation>
    <scope>NUCLEOTIDE SEQUENCE [LARGE SCALE GENOMIC DNA]</scope>
    <source>
        <strain evidence="1">LZ3.2</strain>
        <tissue evidence="1">Leaf</tissue>
    </source>
</reference>
<dbReference type="OrthoDB" id="1301749at2759"/>
<dbReference type="Proteomes" id="UP000824120">
    <property type="component" value="Chromosome 10"/>
</dbReference>
<dbReference type="AlphaFoldDB" id="A0A9J5X1Q7"/>
<protein>
    <submittedName>
        <fullName evidence="1">Uncharacterized protein</fullName>
    </submittedName>
</protein>
<name>A0A9J5X1Q7_SOLCO</name>
<dbReference type="EMBL" id="JACXVP010000010">
    <property type="protein sequence ID" value="KAG5581365.1"/>
    <property type="molecule type" value="Genomic_DNA"/>
</dbReference>